<evidence type="ECO:0000256" key="10">
    <source>
        <dbReference type="RuleBase" id="RU000461"/>
    </source>
</evidence>
<keyword evidence="13" id="KW-1185">Reference proteome</keyword>
<dbReference type="Pfam" id="PF00067">
    <property type="entry name" value="p450"/>
    <property type="match status" value="1"/>
</dbReference>
<evidence type="ECO:0000256" key="9">
    <source>
        <dbReference type="PIRSR" id="PIRSR602401-1"/>
    </source>
</evidence>
<dbReference type="PRINTS" id="PR00463">
    <property type="entry name" value="EP450I"/>
</dbReference>
<comment type="caution">
    <text evidence="12">The sequence shown here is derived from an EMBL/GenBank/DDBJ whole genome shotgun (WGS) entry which is preliminary data.</text>
</comment>
<evidence type="ECO:0000256" key="4">
    <source>
        <dbReference type="ARBA" id="ARBA00022617"/>
    </source>
</evidence>
<dbReference type="InterPro" id="IPR017972">
    <property type="entry name" value="Cyt_P450_CS"/>
</dbReference>
<evidence type="ECO:0000256" key="11">
    <source>
        <dbReference type="SAM" id="Phobius"/>
    </source>
</evidence>
<keyword evidence="6 10" id="KW-0560">Oxidoreductase</keyword>
<dbReference type="AlphaFoldDB" id="A0A409YIF5"/>
<evidence type="ECO:0000313" key="12">
    <source>
        <dbReference type="EMBL" id="PPR02813.1"/>
    </source>
</evidence>
<dbReference type="InterPro" id="IPR050364">
    <property type="entry name" value="Cytochrome_P450_fung"/>
</dbReference>
<dbReference type="CDD" id="cd11065">
    <property type="entry name" value="CYP64-like"/>
    <property type="match status" value="1"/>
</dbReference>
<evidence type="ECO:0000256" key="7">
    <source>
        <dbReference type="ARBA" id="ARBA00023004"/>
    </source>
</evidence>
<keyword evidence="8 10" id="KW-0503">Monooxygenase</keyword>
<evidence type="ECO:0000256" key="6">
    <source>
        <dbReference type="ARBA" id="ARBA00023002"/>
    </source>
</evidence>
<keyword evidence="4 9" id="KW-0349">Heme</keyword>
<dbReference type="InParanoid" id="A0A409YIF5"/>
<keyword evidence="11" id="KW-1133">Transmembrane helix</keyword>
<evidence type="ECO:0000256" key="2">
    <source>
        <dbReference type="ARBA" id="ARBA00005179"/>
    </source>
</evidence>
<keyword evidence="7 9" id="KW-0408">Iron</keyword>
<comment type="similarity">
    <text evidence="3 10">Belongs to the cytochrome P450 family.</text>
</comment>
<evidence type="ECO:0000256" key="8">
    <source>
        <dbReference type="ARBA" id="ARBA00023033"/>
    </source>
</evidence>
<evidence type="ECO:0000256" key="3">
    <source>
        <dbReference type="ARBA" id="ARBA00010617"/>
    </source>
</evidence>
<comment type="pathway">
    <text evidence="2">Secondary metabolite biosynthesis.</text>
</comment>
<dbReference type="InterPro" id="IPR002401">
    <property type="entry name" value="Cyt_P450_E_grp-I"/>
</dbReference>
<keyword evidence="5 9" id="KW-0479">Metal-binding</keyword>
<feature type="binding site" description="axial binding residue" evidence="9">
    <location>
        <position position="437"/>
    </location>
    <ligand>
        <name>heme</name>
        <dbReference type="ChEBI" id="CHEBI:30413"/>
    </ligand>
    <ligandPart>
        <name>Fe</name>
        <dbReference type="ChEBI" id="CHEBI:18248"/>
    </ligandPart>
</feature>
<dbReference type="PANTHER" id="PTHR46300:SF5">
    <property type="entry name" value="CYTOCHROME P450"/>
    <property type="match status" value="1"/>
</dbReference>
<feature type="transmembrane region" description="Helical" evidence="11">
    <location>
        <begin position="7"/>
        <end position="25"/>
    </location>
</feature>
<evidence type="ECO:0000313" key="13">
    <source>
        <dbReference type="Proteomes" id="UP000284706"/>
    </source>
</evidence>
<keyword evidence="11" id="KW-0472">Membrane</keyword>
<dbReference type="Proteomes" id="UP000284706">
    <property type="component" value="Unassembled WGS sequence"/>
</dbReference>
<dbReference type="OrthoDB" id="2789670at2759"/>
<organism evidence="12 13">
    <name type="scientific">Gymnopilus dilepis</name>
    <dbReference type="NCBI Taxonomy" id="231916"/>
    <lineage>
        <taxon>Eukaryota</taxon>
        <taxon>Fungi</taxon>
        <taxon>Dikarya</taxon>
        <taxon>Basidiomycota</taxon>
        <taxon>Agaricomycotina</taxon>
        <taxon>Agaricomycetes</taxon>
        <taxon>Agaricomycetidae</taxon>
        <taxon>Agaricales</taxon>
        <taxon>Agaricineae</taxon>
        <taxon>Hymenogastraceae</taxon>
        <taxon>Gymnopilus</taxon>
    </lineage>
</organism>
<dbReference type="InterPro" id="IPR036396">
    <property type="entry name" value="Cyt_P450_sf"/>
</dbReference>
<dbReference type="EMBL" id="NHYE01000816">
    <property type="protein sequence ID" value="PPR02813.1"/>
    <property type="molecule type" value="Genomic_DNA"/>
</dbReference>
<dbReference type="PRINTS" id="PR00385">
    <property type="entry name" value="P450"/>
</dbReference>
<reference evidence="12 13" key="1">
    <citation type="journal article" date="2018" name="Evol. Lett.">
        <title>Horizontal gene cluster transfer increased hallucinogenic mushroom diversity.</title>
        <authorList>
            <person name="Reynolds H.T."/>
            <person name="Vijayakumar V."/>
            <person name="Gluck-Thaler E."/>
            <person name="Korotkin H.B."/>
            <person name="Matheny P.B."/>
            <person name="Slot J.C."/>
        </authorList>
    </citation>
    <scope>NUCLEOTIDE SEQUENCE [LARGE SCALE GENOMIC DNA]</scope>
    <source>
        <strain evidence="12 13">SRW20</strain>
    </source>
</reference>
<name>A0A409YIF5_9AGAR</name>
<dbReference type="PROSITE" id="PS00086">
    <property type="entry name" value="CYTOCHROME_P450"/>
    <property type="match status" value="1"/>
</dbReference>
<dbReference type="InterPro" id="IPR001128">
    <property type="entry name" value="Cyt_P450"/>
</dbReference>
<dbReference type="STRING" id="231916.A0A409YIF5"/>
<accession>A0A409YIF5</accession>
<dbReference type="Gene3D" id="1.10.630.10">
    <property type="entry name" value="Cytochrome P450"/>
    <property type="match status" value="1"/>
</dbReference>
<evidence type="ECO:0008006" key="14">
    <source>
        <dbReference type="Google" id="ProtNLM"/>
    </source>
</evidence>
<sequence length="508" mass="57015">MIEYFRLFYLVLSGGLLIWAFTSYLQSRKLPPLPPGPPADPIIGHLRIMPTEHHGVAFHELSKYGKVSHLRALGRTMIILNSVEAAIDLLDKRGAIYSDRITSDVMNLLGWENNMGFFPYGKHLHMHRKMVNDYFNREKCKDYLPLQLSVAHRLVRRANLEVLISLVDVTLIGVRFSVAIILRLDYGIELLSKDDPYLKVVTDANDCNARCAPAGGNLVDMFPIMKYLPSWFPGTFPATQARSWRHIVDRMHDLPFEDVKARIAAGTAKESFLVTHLDILDSKDTDYQFTVDDVKGAAGAICTAGVDTTSSTLMIFMLAMTLYPEVQAEAHAELDRVIGSERLPDFEDRPNLPYLECLVQESYRWHTAVPIGIPHRATEDDIYNGMFIPKGSIVVANTRGMTLDEDIYQEPRRFDPSRYLRGEPHPVGQFGFGRRICPGRHLADANVWIAIASILAAFTISPVKAADGTPIIPEEEFLSGITRQVGLIRCRGEMLTLPLVTLSHLSVS</sequence>
<dbReference type="GO" id="GO:0016705">
    <property type="term" value="F:oxidoreductase activity, acting on paired donors, with incorporation or reduction of molecular oxygen"/>
    <property type="evidence" value="ECO:0007669"/>
    <property type="project" value="InterPro"/>
</dbReference>
<proteinExistence type="inferred from homology"/>
<dbReference type="SUPFAM" id="SSF48264">
    <property type="entry name" value="Cytochrome P450"/>
    <property type="match status" value="1"/>
</dbReference>
<dbReference type="GO" id="GO:0004497">
    <property type="term" value="F:monooxygenase activity"/>
    <property type="evidence" value="ECO:0007669"/>
    <property type="project" value="UniProtKB-KW"/>
</dbReference>
<dbReference type="GO" id="GO:0020037">
    <property type="term" value="F:heme binding"/>
    <property type="evidence" value="ECO:0007669"/>
    <property type="project" value="InterPro"/>
</dbReference>
<gene>
    <name evidence="12" type="ORF">CVT26_009599</name>
</gene>
<dbReference type="GO" id="GO:0005506">
    <property type="term" value="F:iron ion binding"/>
    <property type="evidence" value="ECO:0007669"/>
    <property type="project" value="InterPro"/>
</dbReference>
<evidence type="ECO:0000256" key="1">
    <source>
        <dbReference type="ARBA" id="ARBA00001971"/>
    </source>
</evidence>
<evidence type="ECO:0000256" key="5">
    <source>
        <dbReference type="ARBA" id="ARBA00022723"/>
    </source>
</evidence>
<protein>
    <recommendedName>
        <fullName evidence="14">Cytochrome P450</fullName>
    </recommendedName>
</protein>
<keyword evidence="11" id="KW-0812">Transmembrane</keyword>
<dbReference type="PANTHER" id="PTHR46300">
    <property type="entry name" value="P450, PUTATIVE (EUROFUNG)-RELATED-RELATED"/>
    <property type="match status" value="1"/>
</dbReference>
<comment type="cofactor">
    <cofactor evidence="1 9">
        <name>heme</name>
        <dbReference type="ChEBI" id="CHEBI:30413"/>
    </cofactor>
</comment>